<feature type="domain" description="PLD phosphodiesterase" evidence="5">
    <location>
        <begin position="539"/>
        <end position="566"/>
    </location>
</feature>
<dbReference type="InterPro" id="IPR025202">
    <property type="entry name" value="PLD-like_dom"/>
</dbReference>
<dbReference type="PANTHER" id="PTHR18896:SF76">
    <property type="entry name" value="PHOSPHOLIPASE"/>
    <property type="match status" value="1"/>
</dbReference>
<organism evidence="6 9">
    <name type="scientific">Burkholderia aenigmatica</name>
    <dbReference type="NCBI Taxonomy" id="2015348"/>
    <lineage>
        <taxon>Bacteria</taxon>
        <taxon>Pseudomonadati</taxon>
        <taxon>Pseudomonadota</taxon>
        <taxon>Betaproteobacteria</taxon>
        <taxon>Burkholderiales</taxon>
        <taxon>Burkholderiaceae</taxon>
        <taxon>Burkholderia</taxon>
        <taxon>Burkholderia cepacia complex</taxon>
    </lineage>
</organism>
<evidence type="ECO:0000313" key="9">
    <source>
        <dbReference type="Proteomes" id="UP000494301"/>
    </source>
</evidence>
<reference evidence="6 9" key="1">
    <citation type="submission" date="2020-04" db="EMBL/GenBank/DDBJ databases">
        <authorList>
            <person name="Depoorter E."/>
        </authorList>
    </citation>
    <scope>NUCLEOTIDE SEQUENCE [LARGE SCALE GENOMIC DNA]</scope>
    <source>
        <strain evidence="6 9">BCC0217</strain>
        <strain evidence="7 8">R-17378</strain>
    </source>
</reference>
<dbReference type="GO" id="GO:0004630">
    <property type="term" value="F:phospholipase D activity"/>
    <property type="evidence" value="ECO:0007669"/>
    <property type="project" value="UniProtKB-EC"/>
</dbReference>
<dbReference type="InterPro" id="IPR015679">
    <property type="entry name" value="PLipase_D_fam"/>
</dbReference>
<evidence type="ECO:0000256" key="2">
    <source>
        <dbReference type="ARBA" id="ARBA00022737"/>
    </source>
</evidence>
<proteinExistence type="predicted"/>
<dbReference type="SMART" id="SM00155">
    <property type="entry name" value="PLDc"/>
    <property type="match status" value="1"/>
</dbReference>
<dbReference type="InterPro" id="IPR001736">
    <property type="entry name" value="PLipase_D/transphosphatidylase"/>
</dbReference>
<dbReference type="Gene3D" id="3.30.870.10">
    <property type="entry name" value="Endonuclease Chain A"/>
    <property type="match status" value="2"/>
</dbReference>
<evidence type="ECO:0000313" key="7">
    <source>
        <dbReference type="EMBL" id="VWD48610.1"/>
    </source>
</evidence>
<keyword evidence="8" id="KW-1185">Reference proteome</keyword>
<dbReference type="Proteomes" id="UP000494120">
    <property type="component" value="Unassembled WGS sequence"/>
</dbReference>
<evidence type="ECO:0000256" key="3">
    <source>
        <dbReference type="ARBA" id="ARBA00022801"/>
    </source>
</evidence>
<dbReference type="EMBL" id="CABVQG010000078">
    <property type="protein sequence ID" value="VWD48610.1"/>
    <property type="molecule type" value="Genomic_DNA"/>
</dbReference>
<evidence type="ECO:0000313" key="8">
    <source>
        <dbReference type="Proteomes" id="UP000494120"/>
    </source>
</evidence>
<dbReference type="EMBL" id="CABWIL020000001">
    <property type="protein sequence ID" value="CAB3960480.1"/>
    <property type="molecule type" value="Genomic_DNA"/>
</dbReference>
<accession>A0A6J5IJQ8</accession>
<evidence type="ECO:0000313" key="6">
    <source>
        <dbReference type="EMBL" id="CAB3960480.1"/>
    </source>
</evidence>
<sequence length="665" mass="75067">MADSTLKTQNPAAVAIDEQLRTAKSSAQWLLETRKDIAPITFENHLDFLICGEEGFANIANDLKLAKGSVNLCCWGFDPGMELIRDKDAPEWPRGHQTYGELLEEVANKGVTVRLMVWYDETGSAKQNNVPGYSDTGHNPITHFPAFLVGTSNSPYDSKKRQQYCIDWWKRHHPKGNCSGTNKNLLVTFRSVDSADAAHALSDEEFKPQDGKLPTKERPLMVDYPTHHQKPIVIDYDYNNGYKAVGYVMGLNSVTDYWDTTTHAIDDSVRELLTKKTLGAEQAHEEATLEQPPTKGYKHVRPYQDYACRLFGPALKRVYDNFARDWNHYAPATHRMPEHAEIPSNIQKAPYNPNHAVQIVRTHPRDKDKTIKELYIHASSWARNYIYMENQYFFYPTFAQKLKEARQGHWKAWAEKSGRPSSEMGILYMFIVIPHPEDDGMIPRTYDMLTEFGASDPTENNPAMSNQGAYDKENHRAQDYPDAKLFSYTRETGVGPVISQVKVLDHPSVQELASTYGIKVSVARLRASGPIPGHDMAYREIYIHSKLMIIDDVFITVGSANMNQRSMTADSEINIGATGLDYAAPLRERIFKLHSGGDIPGSGDFKEIPNVFEDWNRRMAKNRSTWKGGKMALKGFLLPFEDHRATGTMHAQVTVPSTSDASAIA</sequence>
<dbReference type="SUPFAM" id="SSF56024">
    <property type="entry name" value="Phospholipase D/nuclease"/>
    <property type="match status" value="2"/>
</dbReference>
<evidence type="ECO:0000256" key="1">
    <source>
        <dbReference type="ARBA" id="ARBA00000798"/>
    </source>
</evidence>
<dbReference type="GO" id="GO:0005886">
    <property type="term" value="C:plasma membrane"/>
    <property type="evidence" value="ECO:0007669"/>
    <property type="project" value="TreeGrafter"/>
</dbReference>
<evidence type="ECO:0000259" key="5">
    <source>
        <dbReference type="PROSITE" id="PS50035"/>
    </source>
</evidence>
<protein>
    <submittedName>
        <fullName evidence="6">Phospholipase</fullName>
    </submittedName>
</protein>
<dbReference type="Proteomes" id="UP000494301">
    <property type="component" value="Unassembled WGS sequence"/>
</dbReference>
<dbReference type="AlphaFoldDB" id="A0A6J5IJQ8"/>
<dbReference type="PROSITE" id="PS50035">
    <property type="entry name" value="PLD"/>
    <property type="match status" value="1"/>
</dbReference>
<dbReference type="GO" id="GO:0009395">
    <property type="term" value="P:phospholipid catabolic process"/>
    <property type="evidence" value="ECO:0007669"/>
    <property type="project" value="TreeGrafter"/>
</dbReference>
<keyword evidence="2" id="KW-0677">Repeat</keyword>
<keyword evidence="3" id="KW-0378">Hydrolase</keyword>
<dbReference type="PANTHER" id="PTHR18896">
    <property type="entry name" value="PHOSPHOLIPASE D"/>
    <property type="match status" value="1"/>
</dbReference>
<keyword evidence="4" id="KW-0443">Lipid metabolism</keyword>
<gene>
    <name evidence="7" type="ORF">BLA17378_08552</name>
    <name evidence="6" type="ORF">BLA3211_00218</name>
</gene>
<name>A0A6J5IJQ8_9BURK</name>
<dbReference type="Pfam" id="PF13091">
    <property type="entry name" value="PLDc_2"/>
    <property type="match status" value="1"/>
</dbReference>
<dbReference type="RefSeq" id="WP_174963480.1">
    <property type="nucleotide sequence ID" value="NZ_CABVQG010000078.1"/>
</dbReference>
<comment type="catalytic activity">
    <reaction evidence="1">
        <text>a 1,2-diacyl-sn-glycero-3-phosphocholine + H2O = a 1,2-diacyl-sn-glycero-3-phosphate + choline + H(+)</text>
        <dbReference type="Rhea" id="RHEA:14445"/>
        <dbReference type="ChEBI" id="CHEBI:15354"/>
        <dbReference type="ChEBI" id="CHEBI:15377"/>
        <dbReference type="ChEBI" id="CHEBI:15378"/>
        <dbReference type="ChEBI" id="CHEBI:57643"/>
        <dbReference type="ChEBI" id="CHEBI:58608"/>
        <dbReference type="EC" id="3.1.4.4"/>
    </reaction>
</comment>
<evidence type="ECO:0000256" key="4">
    <source>
        <dbReference type="ARBA" id="ARBA00023098"/>
    </source>
</evidence>